<evidence type="ECO:0000313" key="13">
    <source>
        <dbReference type="EMBL" id="TID19535.1"/>
    </source>
</evidence>
<evidence type="ECO:0000256" key="2">
    <source>
        <dbReference type="ARBA" id="ARBA00004687"/>
    </source>
</evidence>
<dbReference type="OrthoDB" id="10066429at2759"/>
<keyword evidence="6 11" id="KW-0812">Transmembrane</keyword>
<evidence type="ECO:0000313" key="14">
    <source>
        <dbReference type="Proteomes" id="UP000298493"/>
    </source>
</evidence>
<evidence type="ECO:0000256" key="12">
    <source>
        <dbReference type="SAM" id="SignalP"/>
    </source>
</evidence>
<protein>
    <recommendedName>
        <fullName evidence="11">Mannosyltransferase</fullName>
        <ecNumber evidence="11">2.4.1.-</ecNumber>
    </recommendedName>
</protein>
<proteinExistence type="inferred from homology"/>
<dbReference type="Pfam" id="PF03901">
    <property type="entry name" value="Glyco_transf_22"/>
    <property type="match status" value="1"/>
</dbReference>
<dbReference type="AlphaFoldDB" id="A0A4Z1NXN2"/>
<keyword evidence="5 13" id="KW-0808">Transferase</keyword>
<keyword evidence="9 11" id="KW-0472">Membrane</keyword>
<feature type="chain" id="PRO_5021216325" description="Mannosyltransferase" evidence="12">
    <location>
        <begin position="20"/>
        <end position="509"/>
    </location>
</feature>
<keyword evidence="3" id="KW-0337">GPI-anchor biosynthesis</keyword>
<keyword evidence="8 11" id="KW-1133">Transmembrane helix</keyword>
<evidence type="ECO:0000256" key="9">
    <source>
        <dbReference type="ARBA" id="ARBA00023136"/>
    </source>
</evidence>
<feature type="transmembrane region" description="Helical" evidence="11">
    <location>
        <begin position="342"/>
        <end position="361"/>
    </location>
</feature>
<sequence>MWRRIYLLLILVRLYFALSSSYLHPDENFQGPEVIAGEVFAYPIHHTWEFTSDYPIRSTFPLWLIYGLPMLVLRSLWEGIGKEVPPPVVYWTLRILMFTLSFVLEDWALQELVHETKQRRVALILVASSYVTWTYQTHTFSNSIETLVVLWSLVLIARIVQDKEHSGAFACAVLAFLIVLGVFNRITFPAYIVVPALQLLPHFKRKPLALISIVLFGFLTAACAILLDTSYYRPEDNLLRTVFKTPIITPLNNLLYNFATSNLALHGLHPIYQHAAINMPQLLGPAYLLIFTNRFHKTMRIVAAVCGTLILSVFPHQEARFLIPAVPLILSSVKLPRRFTRLFMGAWIAFNVVFGVLMGTFHQGGVVPMQIHIAEQEGIRQVFWWKSYSPPIWLLDGKADTIETTDLMGMQKEAMVQELLASVNCQVKDKTGVYLVAPNSATYLDKFITARNSTSKPKYHDIYLEERWRYKMHLNLDDLDFGDDGIVDALSRVVGRRGLVLWEVRIRCS</sequence>
<organism evidence="13 14">
    <name type="scientific">Venturia nashicola</name>
    <dbReference type="NCBI Taxonomy" id="86259"/>
    <lineage>
        <taxon>Eukaryota</taxon>
        <taxon>Fungi</taxon>
        <taxon>Dikarya</taxon>
        <taxon>Ascomycota</taxon>
        <taxon>Pezizomycotina</taxon>
        <taxon>Dothideomycetes</taxon>
        <taxon>Pleosporomycetidae</taxon>
        <taxon>Venturiales</taxon>
        <taxon>Venturiaceae</taxon>
        <taxon>Venturia</taxon>
    </lineage>
</organism>
<dbReference type="Proteomes" id="UP000298493">
    <property type="component" value="Unassembled WGS sequence"/>
</dbReference>
<evidence type="ECO:0000256" key="3">
    <source>
        <dbReference type="ARBA" id="ARBA00022502"/>
    </source>
</evidence>
<evidence type="ECO:0000256" key="1">
    <source>
        <dbReference type="ARBA" id="ARBA00004477"/>
    </source>
</evidence>
<comment type="caution">
    <text evidence="13">The sequence shown here is derived from an EMBL/GenBank/DDBJ whole genome shotgun (WGS) entry which is preliminary data.</text>
</comment>
<dbReference type="InterPro" id="IPR005599">
    <property type="entry name" value="GPI_mannosylTrfase"/>
</dbReference>
<keyword evidence="14" id="KW-1185">Reference proteome</keyword>
<gene>
    <name evidence="13" type="ORF">E6O75_ATG06873</name>
</gene>
<keyword evidence="7 11" id="KW-0256">Endoplasmic reticulum</keyword>
<dbReference type="PANTHER" id="PTHR22760">
    <property type="entry name" value="GLYCOSYLTRANSFERASE"/>
    <property type="match status" value="1"/>
</dbReference>
<comment type="subcellular location">
    <subcellularLocation>
        <location evidence="1 11">Endoplasmic reticulum membrane</location>
        <topology evidence="1 11">Multi-pass membrane protein</topology>
    </subcellularLocation>
</comment>
<dbReference type="EMBL" id="SNSC02000012">
    <property type="protein sequence ID" value="TID19535.1"/>
    <property type="molecule type" value="Genomic_DNA"/>
</dbReference>
<dbReference type="GO" id="GO:0000026">
    <property type="term" value="F:alpha-1,2-mannosyltransferase activity"/>
    <property type="evidence" value="ECO:0007669"/>
    <property type="project" value="TreeGrafter"/>
</dbReference>
<evidence type="ECO:0000256" key="10">
    <source>
        <dbReference type="ARBA" id="ARBA00038466"/>
    </source>
</evidence>
<evidence type="ECO:0000256" key="5">
    <source>
        <dbReference type="ARBA" id="ARBA00022679"/>
    </source>
</evidence>
<dbReference type="STRING" id="86259.A0A4Z1NXN2"/>
<feature type="transmembrane region" description="Helical" evidence="11">
    <location>
        <begin position="167"/>
        <end position="188"/>
    </location>
</feature>
<comment type="pathway">
    <text evidence="2">Glycolipid biosynthesis; glycosylphosphatidylinositol-anchor biosynthesis.</text>
</comment>
<evidence type="ECO:0000256" key="4">
    <source>
        <dbReference type="ARBA" id="ARBA00022676"/>
    </source>
</evidence>
<evidence type="ECO:0000256" key="8">
    <source>
        <dbReference type="ARBA" id="ARBA00022989"/>
    </source>
</evidence>
<dbReference type="GO" id="GO:0006506">
    <property type="term" value="P:GPI anchor biosynthetic process"/>
    <property type="evidence" value="ECO:0007669"/>
    <property type="project" value="UniProtKB-KW"/>
</dbReference>
<accession>A0A4Z1NXN2</accession>
<dbReference type="GO" id="GO:0005789">
    <property type="term" value="C:endoplasmic reticulum membrane"/>
    <property type="evidence" value="ECO:0007669"/>
    <property type="project" value="UniProtKB-SubCell"/>
</dbReference>
<keyword evidence="12" id="KW-0732">Signal</keyword>
<evidence type="ECO:0000256" key="7">
    <source>
        <dbReference type="ARBA" id="ARBA00022824"/>
    </source>
</evidence>
<evidence type="ECO:0000256" key="11">
    <source>
        <dbReference type="RuleBase" id="RU363075"/>
    </source>
</evidence>
<name>A0A4Z1NXN2_9PEZI</name>
<comment type="similarity">
    <text evidence="10">Belongs to the glycosyltransferase 22 family. PIGZ subfamily.</text>
</comment>
<keyword evidence="4 11" id="KW-0328">Glycosyltransferase</keyword>
<comment type="caution">
    <text evidence="11">Lacks conserved residue(s) required for the propagation of feature annotation.</text>
</comment>
<feature type="transmembrane region" description="Helical" evidence="11">
    <location>
        <begin position="208"/>
        <end position="227"/>
    </location>
</feature>
<dbReference type="EC" id="2.4.1.-" evidence="11"/>
<evidence type="ECO:0000256" key="6">
    <source>
        <dbReference type="ARBA" id="ARBA00022692"/>
    </source>
</evidence>
<feature type="signal peptide" evidence="12">
    <location>
        <begin position="1"/>
        <end position="19"/>
    </location>
</feature>
<reference evidence="13 14" key="1">
    <citation type="submission" date="2019-04" db="EMBL/GenBank/DDBJ databases">
        <title>High contiguity whole genome sequence and gene annotation resource for two Venturia nashicola isolates.</title>
        <authorList>
            <person name="Prokchorchik M."/>
            <person name="Won K."/>
            <person name="Lee Y."/>
            <person name="Choi E.D."/>
            <person name="Segonzac C."/>
            <person name="Sohn K.H."/>
        </authorList>
    </citation>
    <scope>NUCLEOTIDE SEQUENCE [LARGE SCALE GENOMIC DNA]</scope>
    <source>
        <strain evidence="13 14">PRI2</strain>
    </source>
</reference>
<dbReference type="PANTHER" id="PTHR22760:SF3">
    <property type="entry name" value="GPI MANNOSYLTRANSFERASE 4"/>
    <property type="match status" value="1"/>
</dbReference>